<comment type="caution">
    <text evidence="1">The sequence shown here is derived from an EMBL/GenBank/DDBJ whole genome shotgun (WGS) entry which is preliminary data.</text>
</comment>
<organism evidence="1 2">
    <name type="scientific">Caerostris darwini</name>
    <dbReference type="NCBI Taxonomy" id="1538125"/>
    <lineage>
        <taxon>Eukaryota</taxon>
        <taxon>Metazoa</taxon>
        <taxon>Ecdysozoa</taxon>
        <taxon>Arthropoda</taxon>
        <taxon>Chelicerata</taxon>
        <taxon>Arachnida</taxon>
        <taxon>Araneae</taxon>
        <taxon>Araneomorphae</taxon>
        <taxon>Entelegynae</taxon>
        <taxon>Araneoidea</taxon>
        <taxon>Araneidae</taxon>
        <taxon>Caerostris</taxon>
    </lineage>
</organism>
<dbReference type="AlphaFoldDB" id="A0AAV4RLN5"/>
<keyword evidence="2" id="KW-1185">Reference proteome</keyword>
<evidence type="ECO:0000313" key="1">
    <source>
        <dbReference type="EMBL" id="GIY21057.1"/>
    </source>
</evidence>
<accession>A0AAV4RLN5</accession>
<dbReference type="Proteomes" id="UP001054837">
    <property type="component" value="Unassembled WGS sequence"/>
</dbReference>
<gene>
    <name evidence="1" type="ORF">CDAR_42161</name>
</gene>
<proteinExistence type="predicted"/>
<evidence type="ECO:0000313" key="2">
    <source>
        <dbReference type="Proteomes" id="UP001054837"/>
    </source>
</evidence>
<sequence length="151" mass="16665">MGRGLPQSWTDQPTVVAMPEPTHLEKSVNATVKYAQFVGFFRNATSEYGWTLSFVFGYFGHHVRRGHTWLAAPYRSGFDGSRLIVPAQYLGDAAVGDLEDARDVARTGAAVRQFHDLLSRGIWQGPPVHVHAAQLVDTAVACKDKQTEVKP</sequence>
<name>A0AAV4RLN5_9ARAC</name>
<dbReference type="EMBL" id="BPLQ01006245">
    <property type="protein sequence ID" value="GIY21057.1"/>
    <property type="molecule type" value="Genomic_DNA"/>
</dbReference>
<protein>
    <submittedName>
        <fullName evidence="1">Uncharacterized protein</fullName>
    </submittedName>
</protein>
<reference evidence="1 2" key="1">
    <citation type="submission" date="2021-06" db="EMBL/GenBank/DDBJ databases">
        <title>Caerostris darwini draft genome.</title>
        <authorList>
            <person name="Kono N."/>
            <person name="Arakawa K."/>
        </authorList>
    </citation>
    <scope>NUCLEOTIDE SEQUENCE [LARGE SCALE GENOMIC DNA]</scope>
</reference>